<evidence type="ECO:0000256" key="5">
    <source>
        <dbReference type="ARBA" id="ARBA00023163"/>
    </source>
</evidence>
<comment type="caution">
    <text evidence="9">The sequence shown here is derived from an EMBL/GenBank/DDBJ whole genome shotgun (WGS) entry which is preliminary data.</text>
</comment>
<comment type="subcellular location">
    <subcellularLocation>
        <location evidence="1">Nucleus</location>
    </subcellularLocation>
</comment>
<feature type="non-terminal residue" evidence="9">
    <location>
        <position position="1"/>
    </location>
</feature>
<reference evidence="9 10" key="1">
    <citation type="submission" date="2016-08" db="EMBL/GenBank/DDBJ databases">
        <title>A Parts List for Fungal Cellulosomes Revealed by Comparative Genomics.</title>
        <authorList>
            <consortium name="DOE Joint Genome Institute"/>
            <person name="Haitjema C.H."/>
            <person name="Gilmore S.P."/>
            <person name="Henske J.K."/>
            <person name="Solomon K.V."/>
            <person name="De Groot R."/>
            <person name="Kuo A."/>
            <person name="Mondo S.J."/>
            <person name="Salamov A.A."/>
            <person name="Labutti K."/>
            <person name="Zhao Z."/>
            <person name="Chiniquy J."/>
            <person name="Barry K."/>
            <person name="Brewer H.M."/>
            <person name="Purvine S.O."/>
            <person name="Wright A.T."/>
            <person name="Boxma B."/>
            <person name="Van Alen T."/>
            <person name="Hackstein J.H."/>
            <person name="Baker S.E."/>
            <person name="Grigoriev I.V."/>
            <person name="O'Malley M.A."/>
        </authorList>
    </citation>
    <scope>NUCLEOTIDE SEQUENCE [LARGE SCALE GENOMIC DNA]</scope>
    <source>
        <strain evidence="9 10">S4</strain>
    </source>
</reference>
<proteinExistence type="inferred from homology"/>
<feature type="domain" description="HSF-type DNA-binding" evidence="8">
    <location>
        <begin position="1"/>
        <end position="93"/>
    </location>
</feature>
<keyword evidence="4 9" id="KW-0238">DNA-binding</keyword>
<dbReference type="FunFam" id="1.10.10.10:FF:000027">
    <property type="entry name" value="Heat shock transcription factor 1"/>
    <property type="match status" value="1"/>
</dbReference>
<accession>A0A1Y1VRN3</accession>
<protein>
    <submittedName>
        <fullName evidence="9">Winged helix DNA-binding domain-containing protein</fullName>
    </submittedName>
</protein>
<evidence type="ECO:0000256" key="4">
    <source>
        <dbReference type="ARBA" id="ARBA00023125"/>
    </source>
</evidence>
<dbReference type="Pfam" id="PF00447">
    <property type="entry name" value="HSF_DNA-bind"/>
    <property type="match status" value="1"/>
</dbReference>
<organism evidence="9 10">
    <name type="scientific">Anaeromyces robustus</name>
    <dbReference type="NCBI Taxonomy" id="1754192"/>
    <lineage>
        <taxon>Eukaryota</taxon>
        <taxon>Fungi</taxon>
        <taxon>Fungi incertae sedis</taxon>
        <taxon>Chytridiomycota</taxon>
        <taxon>Chytridiomycota incertae sedis</taxon>
        <taxon>Neocallimastigomycetes</taxon>
        <taxon>Neocallimastigales</taxon>
        <taxon>Neocallimastigaceae</taxon>
        <taxon>Anaeromyces</taxon>
    </lineage>
</organism>
<keyword evidence="3" id="KW-0805">Transcription regulation</keyword>
<dbReference type="Proteomes" id="UP000193944">
    <property type="component" value="Unassembled WGS sequence"/>
</dbReference>
<dbReference type="SMART" id="SM00415">
    <property type="entry name" value="HSF"/>
    <property type="match status" value="1"/>
</dbReference>
<dbReference type="InterPro" id="IPR036388">
    <property type="entry name" value="WH-like_DNA-bd_sf"/>
</dbReference>
<dbReference type="GO" id="GO:0043565">
    <property type="term" value="F:sequence-specific DNA binding"/>
    <property type="evidence" value="ECO:0007669"/>
    <property type="project" value="InterPro"/>
</dbReference>
<evidence type="ECO:0000256" key="6">
    <source>
        <dbReference type="ARBA" id="ARBA00023242"/>
    </source>
</evidence>
<keyword evidence="10" id="KW-1185">Reference proteome</keyword>
<gene>
    <name evidence="9" type="ORF">BCR32DRAFT_213399</name>
</gene>
<evidence type="ECO:0000256" key="1">
    <source>
        <dbReference type="ARBA" id="ARBA00004123"/>
    </source>
</evidence>
<evidence type="ECO:0000313" key="9">
    <source>
        <dbReference type="EMBL" id="ORX63705.1"/>
    </source>
</evidence>
<evidence type="ECO:0000259" key="8">
    <source>
        <dbReference type="SMART" id="SM00415"/>
    </source>
</evidence>
<evidence type="ECO:0000256" key="7">
    <source>
        <dbReference type="RuleBase" id="RU004020"/>
    </source>
</evidence>
<dbReference type="PRINTS" id="PR00056">
    <property type="entry name" value="HSFDOMAIN"/>
</dbReference>
<dbReference type="PANTHER" id="PTHR10015:SF427">
    <property type="entry name" value="HEAT SHOCK FACTOR PROTEIN"/>
    <property type="match status" value="1"/>
</dbReference>
<dbReference type="SUPFAM" id="SSF46785">
    <property type="entry name" value="Winged helix' DNA-binding domain"/>
    <property type="match status" value="1"/>
</dbReference>
<dbReference type="PANTHER" id="PTHR10015">
    <property type="entry name" value="HEAT SHOCK TRANSCRIPTION FACTOR"/>
    <property type="match status" value="1"/>
</dbReference>
<name>A0A1Y1VRN3_9FUNG</name>
<dbReference type="AlphaFoldDB" id="A0A1Y1VRN3"/>
<dbReference type="Gene3D" id="1.10.10.10">
    <property type="entry name" value="Winged helix-like DNA-binding domain superfamily/Winged helix DNA-binding domain"/>
    <property type="match status" value="1"/>
</dbReference>
<comment type="similarity">
    <text evidence="2 7">Belongs to the HSF family.</text>
</comment>
<dbReference type="InterPro" id="IPR036390">
    <property type="entry name" value="WH_DNA-bd_sf"/>
</dbReference>
<dbReference type="GO" id="GO:0003700">
    <property type="term" value="F:DNA-binding transcription factor activity"/>
    <property type="evidence" value="ECO:0007669"/>
    <property type="project" value="InterPro"/>
</dbReference>
<dbReference type="InterPro" id="IPR000232">
    <property type="entry name" value="HSF_DNA-bd"/>
</dbReference>
<dbReference type="EMBL" id="MCFG01000595">
    <property type="protein sequence ID" value="ORX63705.1"/>
    <property type="molecule type" value="Genomic_DNA"/>
</dbReference>
<dbReference type="STRING" id="1754192.A0A1Y1VRN3"/>
<dbReference type="OrthoDB" id="60033at2759"/>
<keyword evidence="6" id="KW-0539">Nucleus</keyword>
<sequence length="167" mass="19778">ILNDMSNSNLISWNQSGTSFIVKDTETFSQVILPKYFKTNNFNSFVRQLNMYNFHKVKNANSKGTKGEDQVWEFENENFIRDKPHLLVNIKRKANEKDNGIQAQFYDLQNKYNELFIYVKNLQEDLIRVKEDNCILNNMIENLKNYTDEKCKNINLIIIINKNKIIS</sequence>
<reference evidence="9 10" key="2">
    <citation type="submission" date="2016-08" db="EMBL/GenBank/DDBJ databases">
        <title>Pervasive Adenine N6-methylation of Active Genes in Fungi.</title>
        <authorList>
            <consortium name="DOE Joint Genome Institute"/>
            <person name="Mondo S.J."/>
            <person name="Dannebaum R.O."/>
            <person name="Kuo R.C."/>
            <person name="Labutti K."/>
            <person name="Haridas S."/>
            <person name="Kuo A."/>
            <person name="Salamov A."/>
            <person name="Ahrendt S.R."/>
            <person name="Lipzen A."/>
            <person name="Sullivan W."/>
            <person name="Andreopoulos W.B."/>
            <person name="Clum A."/>
            <person name="Lindquist E."/>
            <person name="Daum C."/>
            <person name="Ramamoorthy G.K."/>
            <person name="Gryganskyi A."/>
            <person name="Culley D."/>
            <person name="Magnuson J.K."/>
            <person name="James T.Y."/>
            <person name="O'Malley M.A."/>
            <person name="Stajich J.E."/>
            <person name="Spatafora J.W."/>
            <person name="Visel A."/>
            <person name="Grigoriev I.V."/>
        </authorList>
    </citation>
    <scope>NUCLEOTIDE SEQUENCE [LARGE SCALE GENOMIC DNA]</scope>
    <source>
        <strain evidence="9 10">S4</strain>
    </source>
</reference>
<dbReference type="GO" id="GO:0005634">
    <property type="term" value="C:nucleus"/>
    <property type="evidence" value="ECO:0007669"/>
    <property type="project" value="UniProtKB-SubCell"/>
</dbReference>
<evidence type="ECO:0000256" key="2">
    <source>
        <dbReference type="ARBA" id="ARBA00006403"/>
    </source>
</evidence>
<evidence type="ECO:0000256" key="3">
    <source>
        <dbReference type="ARBA" id="ARBA00023015"/>
    </source>
</evidence>
<evidence type="ECO:0000313" key="10">
    <source>
        <dbReference type="Proteomes" id="UP000193944"/>
    </source>
</evidence>
<keyword evidence="5" id="KW-0804">Transcription</keyword>